<evidence type="ECO:0000313" key="2">
    <source>
        <dbReference type="EMBL" id="QRD82427.1"/>
    </source>
</evidence>
<dbReference type="AlphaFoldDB" id="A0A7U2MES3"/>
<dbReference type="VEuPathDB" id="FungiDB:F9C07_2647"/>
<evidence type="ECO:0000256" key="1">
    <source>
        <dbReference type="SAM" id="MobiDB-lite"/>
    </source>
</evidence>
<evidence type="ECO:0000313" key="3">
    <source>
        <dbReference type="Proteomes" id="UP000596276"/>
    </source>
</evidence>
<organism evidence="2 3">
    <name type="scientific">Aspergillus flavus (strain ATCC 200026 / FGSC A1120 / IAM 13836 / NRRL 3357 / JCM 12722 / SRRC 167)</name>
    <dbReference type="NCBI Taxonomy" id="332952"/>
    <lineage>
        <taxon>Eukaryota</taxon>
        <taxon>Fungi</taxon>
        <taxon>Dikarya</taxon>
        <taxon>Ascomycota</taxon>
        <taxon>Pezizomycotina</taxon>
        <taxon>Eurotiomycetes</taxon>
        <taxon>Eurotiomycetidae</taxon>
        <taxon>Eurotiales</taxon>
        <taxon>Aspergillaceae</taxon>
        <taxon>Aspergillus</taxon>
        <taxon>Aspergillus subgen. Circumdati</taxon>
    </lineage>
</organism>
<dbReference type="EMBL" id="CP044622">
    <property type="protein sequence ID" value="QRD82427.1"/>
    <property type="molecule type" value="Genomic_DNA"/>
</dbReference>
<keyword evidence="3" id="KW-1185">Reference proteome</keyword>
<gene>
    <name evidence="2" type="ORF">F9C07_2647</name>
</gene>
<dbReference type="Proteomes" id="UP000596276">
    <property type="component" value="Chromosome 2"/>
</dbReference>
<feature type="region of interest" description="Disordered" evidence="1">
    <location>
        <begin position="1"/>
        <end position="22"/>
    </location>
</feature>
<protein>
    <submittedName>
        <fullName evidence="2">Uncharacterized protein</fullName>
    </submittedName>
</protein>
<name>A0A7U2MES3_ASPFN</name>
<sequence>MDQRRRYLATAPKWKMPRDQSTHDASQRFEIMDLCVLQKSAAQSASVHYPSH</sequence>
<proteinExistence type="predicted"/>
<reference evidence="3" key="1">
    <citation type="journal article" date="2021" name="G3 (Bethesda)">
        <title>Chromosome assembled and annotated genome sequence of Aspergillus flavus NRRL 3357.</title>
        <authorList>
            <person name="Skerker J.M."/>
            <person name="Pianalto K.M."/>
            <person name="Mondo S.J."/>
            <person name="Yang K."/>
            <person name="Arkin A.P."/>
            <person name="Keller N.P."/>
            <person name="Grigoriev I.V."/>
            <person name="Louise Glass N.L."/>
        </authorList>
    </citation>
    <scope>NUCLEOTIDE SEQUENCE [LARGE SCALE GENOMIC DNA]</scope>
    <source>
        <strain evidence="3">ATCC 200026 / FGSC A1120 / IAM 13836 / NRRL 3357 / JCM 12722 / SRRC 167</strain>
    </source>
</reference>
<accession>A0A7U2MES3</accession>